<organism evidence="2 3">
    <name type="scientific">Erwinia persicina</name>
    <dbReference type="NCBI Taxonomy" id="55211"/>
    <lineage>
        <taxon>Bacteria</taxon>
        <taxon>Pseudomonadati</taxon>
        <taxon>Pseudomonadota</taxon>
        <taxon>Gammaproteobacteria</taxon>
        <taxon>Enterobacterales</taxon>
        <taxon>Erwiniaceae</taxon>
        <taxon>Erwinia</taxon>
    </lineage>
</organism>
<reference evidence="2 3" key="1">
    <citation type="journal article" date="2020" name="FEMS Microbiol. Ecol.">
        <title>Temporal dynamics of bacterial communities during seed development and maturation.</title>
        <authorList>
            <person name="Chesneau G."/>
            <person name="Torres-Cortes G."/>
            <person name="Briand M."/>
            <person name="Darrasse A."/>
            <person name="Preveaux A."/>
            <person name="Marais C."/>
            <person name="Jacques M.A."/>
            <person name="Shade A."/>
            <person name="Barret M."/>
        </authorList>
    </citation>
    <scope>NUCLEOTIDE SEQUENCE [LARGE SCALE GENOMIC DNA]</scope>
    <source>
        <strain evidence="2 3">CFBP13732</strain>
    </source>
</reference>
<dbReference type="Proteomes" id="UP000661012">
    <property type="component" value="Unassembled WGS sequence"/>
</dbReference>
<evidence type="ECO:0000313" key="3">
    <source>
        <dbReference type="Proteomes" id="UP000661012"/>
    </source>
</evidence>
<evidence type="ECO:0000256" key="1">
    <source>
        <dbReference type="SAM" id="Phobius"/>
    </source>
</evidence>
<dbReference type="RefSeq" id="WP_161975990.1">
    <property type="nucleotide sequence ID" value="NZ_JACYMQ010000017.1"/>
</dbReference>
<dbReference type="EMBL" id="JACYNN010000043">
    <property type="protein sequence ID" value="MBD8109309.1"/>
    <property type="molecule type" value="Genomic_DNA"/>
</dbReference>
<keyword evidence="1" id="KW-1133">Transmembrane helix</keyword>
<keyword evidence="3" id="KW-1185">Reference proteome</keyword>
<feature type="transmembrane region" description="Helical" evidence="1">
    <location>
        <begin position="28"/>
        <end position="52"/>
    </location>
</feature>
<keyword evidence="1" id="KW-0812">Transmembrane</keyword>
<sequence>MMTFQVRLPAEKGMQTGVPVLDFLSSQALIHTCLVYSRYAIAIFYILLLCFYKAGRTKKYTRNIIKVTLHLVFFMFDSVNIGLKFTAVQAEIKSLTLISVQEIIMKTISLNASFSDVSTSATQLGLELSAANIGFELWEGESYRGGFGTLSSVISELNSRIETDELRLREKKEKFSPLINMLAEASVAAILDNGTVIGSCRTDAKRGATVAVFNGLTAEGIPVNVRHLRISRSAKNLAMSREFPEYTPQLIHGDFYYGS</sequence>
<proteinExistence type="predicted"/>
<keyword evidence="1" id="KW-0472">Membrane</keyword>
<gene>
    <name evidence="2" type="ORF">IFT93_23380</name>
</gene>
<name>A0ABR9A006_9GAMM</name>
<comment type="caution">
    <text evidence="2">The sequence shown here is derived from an EMBL/GenBank/DDBJ whole genome shotgun (WGS) entry which is preliminary data.</text>
</comment>
<accession>A0ABR9A006</accession>
<protein>
    <submittedName>
        <fullName evidence="2">Uncharacterized protein</fullName>
    </submittedName>
</protein>
<evidence type="ECO:0000313" key="2">
    <source>
        <dbReference type="EMBL" id="MBD8109309.1"/>
    </source>
</evidence>